<dbReference type="AlphaFoldDB" id="A0A0R1VXZ2"/>
<dbReference type="PANTHER" id="PTHR30619:SF7">
    <property type="entry name" value="BETA-LACTAMASE DOMAIN PROTEIN"/>
    <property type="match status" value="1"/>
</dbReference>
<dbReference type="SUPFAM" id="SSF56281">
    <property type="entry name" value="Metallo-hydrolase/oxidoreductase"/>
    <property type="match status" value="1"/>
</dbReference>
<gene>
    <name evidence="8" type="ORF">FC15_GL001471</name>
</gene>
<feature type="transmembrane region" description="Helical" evidence="6">
    <location>
        <begin position="38"/>
        <end position="70"/>
    </location>
</feature>
<dbReference type="PATRIC" id="fig|1423735.3.peg.1520"/>
<comment type="caution">
    <text evidence="8">The sequence shown here is derived from an EMBL/GenBank/DDBJ whole genome shotgun (WGS) entry which is preliminary data.</text>
</comment>
<evidence type="ECO:0000256" key="3">
    <source>
        <dbReference type="ARBA" id="ARBA00022692"/>
    </source>
</evidence>
<dbReference type="PANTHER" id="PTHR30619">
    <property type="entry name" value="DNA INTERNALIZATION/COMPETENCE PROTEIN COMEC/REC2"/>
    <property type="match status" value="1"/>
</dbReference>
<evidence type="ECO:0000313" key="8">
    <source>
        <dbReference type="EMBL" id="KRM10239.1"/>
    </source>
</evidence>
<dbReference type="STRING" id="1423735.FC15_GL001471"/>
<keyword evidence="3 6" id="KW-0812">Transmembrane</keyword>
<evidence type="ECO:0000256" key="5">
    <source>
        <dbReference type="ARBA" id="ARBA00023136"/>
    </source>
</evidence>
<dbReference type="InterPro" id="IPR004477">
    <property type="entry name" value="ComEC_N"/>
</dbReference>
<dbReference type="InterPro" id="IPR036866">
    <property type="entry name" value="RibonucZ/Hydroxyglut_hydro"/>
</dbReference>
<evidence type="ECO:0000256" key="4">
    <source>
        <dbReference type="ARBA" id="ARBA00022989"/>
    </source>
</evidence>
<keyword evidence="9" id="KW-1185">Reference proteome</keyword>
<keyword evidence="2" id="KW-1003">Cell membrane</keyword>
<comment type="subcellular location">
    <subcellularLocation>
        <location evidence="1">Cell membrane</location>
        <topology evidence="1">Multi-pass membrane protein</topology>
    </subcellularLocation>
</comment>
<keyword evidence="5 6" id="KW-0472">Membrane</keyword>
<dbReference type="Pfam" id="PF00753">
    <property type="entry name" value="Lactamase_B"/>
    <property type="match status" value="1"/>
</dbReference>
<feature type="transmembrane region" description="Helical" evidence="6">
    <location>
        <begin position="469"/>
        <end position="487"/>
    </location>
</feature>
<name>A0A0R1VXZ2_9LACO</name>
<feature type="transmembrane region" description="Helical" evidence="6">
    <location>
        <begin position="435"/>
        <end position="457"/>
    </location>
</feature>
<dbReference type="InterPro" id="IPR004797">
    <property type="entry name" value="Competence_ComEC/Rec2"/>
</dbReference>
<evidence type="ECO:0000313" key="9">
    <source>
        <dbReference type="Proteomes" id="UP000051315"/>
    </source>
</evidence>
<evidence type="ECO:0000256" key="6">
    <source>
        <dbReference type="SAM" id="Phobius"/>
    </source>
</evidence>
<feature type="transmembrane region" description="Helical" evidence="6">
    <location>
        <begin position="364"/>
        <end position="386"/>
    </location>
</feature>
<protein>
    <recommendedName>
        <fullName evidence="7">Metallo-beta-lactamase domain-containing protein</fullName>
    </recommendedName>
</protein>
<dbReference type="OrthoDB" id="9761531at2"/>
<feature type="domain" description="Metallo-beta-lactamase" evidence="7">
    <location>
        <begin position="497"/>
        <end position="705"/>
    </location>
</feature>
<dbReference type="InterPro" id="IPR035681">
    <property type="entry name" value="ComA-like_MBL"/>
</dbReference>
<dbReference type="NCBIfam" id="TIGR00360">
    <property type="entry name" value="ComEC_N-term"/>
    <property type="match status" value="1"/>
</dbReference>
<accession>A0A0R1VXZ2</accession>
<dbReference type="EMBL" id="AZFX01000040">
    <property type="protein sequence ID" value="KRM10239.1"/>
    <property type="molecule type" value="Genomic_DNA"/>
</dbReference>
<dbReference type="Pfam" id="PF03772">
    <property type="entry name" value="Competence"/>
    <property type="match status" value="1"/>
</dbReference>
<evidence type="ECO:0000256" key="2">
    <source>
        <dbReference type="ARBA" id="ARBA00022475"/>
    </source>
</evidence>
<keyword evidence="4 6" id="KW-1133">Transmembrane helix</keyword>
<dbReference type="InterPro" id="IPR001279">
    <property type="entry name" value="Metallo-B-lactamas"/>
</dbReference>
<proteinExistence type="predicted"/>
<feature type="transmembrane region" description="Helical" evidence="6">
    <location>
        <begin position="233"/>
        <end position="254"/>
    </location>
</feature>
<dbReference type="Proteomes" id="UP000051315">
    <property type="component" value="Unassembled WGS sequence"/>
</dbReference>
<sequence>MHLKHQPGLDDSAVGKLFLPVLSVLVLLGYLWTRQYEVVWLCLSGLIIWRLFCSRSISLSIITLSLLALFGWRQMTFTMPETDRLTGSGTFTIPADQYKINGDLLTGTAKSKDNRVFVMIKLHSQKQKRQLTKNSHRIYLQLDQMELCEIAPPTNQAEFDFKRWAAHRQIKWQIQGELKSFQTKHPSSLSDWIAHFRKAFLNWTATQPRYCAFHLRALIAGYSDRDDFQIRELLSTLGIIHLFALSGLHVDLLIMIVRKFGSSLRIVDEVSRGLLILMLPIYALFVGGQIGILRAILMYLIREICRLVSCHLGTLDQLMIVLLLCLWLQPAAMLEIGPQLSFTLSLALRLMPRNLNRWRLQLRLSYLTMGIVVFWTYTFNLLALVMGGLFAPLFSYLILPLTIMSLFVPRTSQWIEPIWRILYRGLSLLNEGLPAQLMIGSLSIVALMIIVCCGLLASEKKSISRPLRLFMLLPFVWTVVTHQMPLVDKVTVIDIGQGDSILIQTAFPRKTLLIDTGGQLGFKRPAWQERRRSSRVAQITVPYLRSQGIDHLDHVLLTHQDADHLGDLDVLLKEIPVTQLLFTKGMDQNPSFVRKVKASRFATQYRPKLAGDLLESGRLRGLFVAPQHSGYGHNEDSLSLLINVGSKRWLFTGDLDRAHEREILDLFPNLKVDVLKVGHHGSKTASDPDFIRAIHPELALISAGRNNRYRHPNEETLATFTQQDLPFLNTAHYGMIEWQQHRLTRRIQLRTTLRGDERIRGQ</sequence>
<dbReference type="NCBIfam" id="TIGR00361">
    <property type="entry name" value="ComEC_Rec2"/>
    <property type="match status" value="1"/>
</dbReference>
<evidence type="ECO:0000256" key="1">
    <source>
        <dbReference type="ARBA" id="ARBA00004651"/>
    </source>
</evidence>
<evidence type="ECO:0000259" key="7">
    <source>
        <dbReference type="SMART" id="SM00849"/>
    </source>
</evidence>
<dbReference type="SMART" id="SM00849">
    <property type="entry name" value="Lactamase_B"/>
    <property type="match status" value="1"/>
</dbReference>
<feature type="transmembrane region" description="Helical" evidence="6">
    <location>
        <begin position="274"/>
        <end position="297"/>
    </location>
</feature>
<dbReference type="CDD" id="cd07731">
    <property type="entry name" value="ComA-like_MBL-fold"/>
    <property type="match status" value="1"/>
</dbReference>
<dbReference type="GO" id="GO:0005886">
    <property type="term" value="C:plasma membrane"/>
    <property type="evidence" value="ECO:0007669"/>
    <property type="project" value="UniProtKB-SubCell"/>
</dbReference>
<feature type="transmembrane region" description="Helical" evidence="6">
    <location>
        <begin position="12"/>
        <end position="32"/>
    </location>
</feature>
<reference evidence="8 9" key="1">
    <citation type="journal article" date="2015" name="Genome Announc.">
        <title>Expanding the biotechnology potential of lactobacilli through comparative genomics of 213 strains and associated genera.</title>
        <authorList>
            <person name="Sun Z."/>
            <person name="Harris H.M."/>
            <person name="McCann A."/>
            <person name="Guo C."/>
            <person name="Argimon S."/>
            <person name="Zhang W."/>
            <person name="Yang X."/>
            <person name="Jeffery I.B."/>
            <person name="Cooney J.C."/>
            <person name="Kagawa T.F."/>
            <person name="Liu W."/>
            <person name="Song Y."/>
            <person name="Salvetti E."/>
            <person name="Wrobel A."/>
            <person name="Rasinkangas P."/>
            <person name="Parkhill J."/>
            <person name="Rea M.C."/>
            <person name="O'Sullivan O."/>
            <person name="Ritari J."/>
            <person name="Douillard F.P."/>
            <person name="Paul Ross R."/>
            <person name="Yang R."/>
            <person name="Briner A.E."/>
            <person name="Felis G.E."/>
            <person name="de Vos W.M."/>
            <person name="Barrangou R."/>
            <person name="Klaenhammer T.R."/>
            <person name="Caufield P.W."/>
            <person name="Cui Y."/>
            <person name="Zhang H."/>
            <person name="O'Toole P.W."/>
        </authorList>
    </citation>
    <scope>NUCLEOTIDE SEQUENCE [LARGE SCALE GENOMIC DNA]</scope>
    <source>
        <strain evidence="8 9">DSM 17758</strain>
    </source>
</reference>
<organism evidence="8 9">
    <name type="scientific">Lapidilactobacillus concavus DSM 17758</name>
    <dbReference type="NCBI Taxonomy" id="1423735"/>
    <lineage>
        <taxon>Bacteria</taxon>
        <taxon>Bacillati</taxon>
        <taxon>Bacillota</taxon>
        <taxon>Bacilli</taxon>
        <taxon>Lactobacillales</taxon>
        <taxon>Lactobacillaceae</taxon>
        <taxon>Lapidilactobacillus</taxon>
    </lineage>
</organism>
<dbReference type="Gene3D" id="3.60.15.10">
    <property type="entry name" value="Ribonuclease Z/Hydroxyacylglutathione hydrolase-like"/>
    <property type="match status" value="1"/>
</dbReference>
<dbReference type="RefSeq" id="WP_057824374.1">
    <property type="nucleotide sequence ID" value="NZ_AZFX01000040.1"/>
</dbReference>
<dbReference type="InterPro" id="IPR052159">
    <property type="entry name" value="Competence_DNA_uptake"/>
</dbReference>
<feature type="transmembrane region" description="Helical" evidence="6">
    <location>
        <begin position="318"/>
        <end position="344"/>
    </location>
</feature>
<dbReference type="GO" id="GO:0030420">
    <property type="term" value="P:establishment of competence for transformation"/>
    <property type="evidence" value="ECO:0007669"/>
    <property type="project" value="InterPro"/>
</dbReference>